<feature type="transmembrane region" description="Helical" evidence="1">
    <location>
        <begin position="59"/>
        <end position="81"/>
    </location>
</feature>
<name>A0A7W9S5C4_9HYPH</name>
<gene>
    <name evidence="2" type="ORF">HNR59_002618</name>
</gene>
<organism evidence="2 3">
    <name type="scientific">Aquamicrobium lusatiense</name>
    <dbReference type="NCBI Taxonomy" id="89772"/>
    <lineage>
        <taxon>Bacteria</taxon>
        <taxon>Pseudomonadati</taxon>
        <taxon>Pseudomonadota</taxon>
        <taxon>Alphaproteobacteria</taxon>
        <taxon>Hyphomicrobiales</taxon>
        <taxon>Phyllobacteriaceae</taxon>
        <taxon>Aquamicrobium</taxon>
    </lineage>
</organism>
<reference evidence="2 3" key="1">
    <citation type="submission" date="2020-08" db="EMBL/GenBank/DDBJ databases">
        <title>Genomic Encyclopedia of Type Strains, Phase IV (KMG-IV): sequencing the most valuable type-strain genomes for metagenomic binning, comparative biology and taxonomic classification.</title>
        <authorList>
            <person name="Goeker M."/>
        </authorList>
    </citation>
    <scope>NUCLEOTIDE SEQUENCE [LARGE SCALE GENOMIC DNA]</scope>
    <source>
        <strain evidence="2 3">DSM 11099</strain>
    </source>
</reference>
<feature type="transmembrane region" description="Helical" evidence="1">
    <location>
        <begin position="123"/>
        <end position="144"/>
    </location>
</feature>
<dbReference type="AlphaFoldDB" id="A0A7W9S5C4"/>
<feature type="transmembrane region" description="Helical" evidence="1">
    <location>
        <begin position="172"/>
        <end position="197"/>
    </location>
</feature>
<feature type="transmembrane region" description="Helical" evidence="1">
    <location>
        <begin position="28"/>
        <end position="47"/>
    </location>
</feature>
<keyword evidence="1" id="KW-0472">Membrane</keyword>
<keyword evidence="1" id="KW-0812">Transmembrane</keyword>
<keyword evidence="3" id="KW-1185">Reference proteome</keyword>
<comment type="caution">
    <text evidence="2">The sequence shown here is derived from an EMBL/GenBank/DDBJ whole genome shotgun (WGS) entry which is preliminary data.</text>
</comment>
<dbReference type="RefSeq" id="WP_183830892.1">
    <property type="nucleotide sequence ID" value="NZ_JACHEU010000001.1"/>
</dbReference>
<protein>
    <submittedName>
        <fullName evidence="2">Uncharacterized protein</fullName>
    </submittedName>
</protein>
<dbReference type="Proteomes" id="UP000533306">
    <property type="component" value="Unassembled WGS sequence"/>
</dbReference>
<keyword evidence="1" id="KW-1133">Transmembrane helix</keyword>
<evidence type="ECO:0000313" key="3">
    <source>
        <dbReference type="Proteomes" id="UP000533306"/>
    </source>
</evidence>
<evidence type="ECO:0000256" key="1">
    <source>
        <dbReference type="SAM" id="Phobius"/>
    </source>
</evidence>
<sequence length="221" mass="24467">MRGGVLTYPLSYLSLKDESGKRLFRRNWVAVLVVVIVMSVPFIFFDANYFSDRGFLDRIGSFAAVLTGFYIAALVGVASFASSVGDLDEEIEVGRISRPVPDPAENEDPEEFLTRRQYVCSMFGYLAFMSLMLSVGAILLIVVADPAYVAIGATARWIDVETVTWLQTVGRAAIVMGFNLVLAHLLVTTCHGLYYLIDRLYAKKPVLLSKTTGHPKVRTPE</sequence>
<evidence type="ECO:0000313" key="2">
    <source>
        <dbReference type="EMBL" id="MBB6013273.1"/>
    </source>
</evidence>
<accession>A0A7W9S5C4</accession>
<proteinExistence type="predicted"/>
<dbReference type="EMBL" id="JACHEU010000001">
    <property type="protein sequence ID" value="MBB6013273.1"/>
    <property type="molecule type" value="Genomic_DNA"/>
</dbReference>